<keyword evidence="4 7" id="KW-0238">DNA-binding</keyword>
<dbReference type="InterPro" id="IPR001867">
    <property type="entry name" value="OmpR/PhoB-type_DNA-bd"/>
</dbReference>
<dbReference type="Proteomes" id="UP001056201">
    <property type="component" value="Chromosome 1"/>
</dbReference>
<evidence type="ECO:0000256" key="1">
    <source>
        <dbReference type="ARBA" id="ARBA00022553"/>
    </source>
</evidence>
<dbReference type="PROSITE" id="PS51755">
    <property type="entry name" value="OMPR_PHOB"/>
    <property type="match status" value="1"/>
</dbReference>
<feature type="domain" description="OmpR/PhoB-type" evidence="9">
    <location>
        <begin position="123"/>
        <end position="222"/>
    </location>
</feature>
<dbReference type="SUPFAM" id="SSF52172">
    <property type="entry name" value="CheY-like"/>
    <property type="match status" value="1"/>
</dbReference>
<dbReference type="PANTHER" id="PTHR48111:SF76">
    <property type="entry name" value="TWO-COMPONENT RESPONSE REGULATOR"/>
    <property type="match status" value="1"/>
</dbReference>
<keyword evidence="5" id="KW-0804">Transcription</keyword>
<dbReference type="InterPro" id="IPR001789">
    <property type="entry name" value="Sig_transdc_resp-reg_receiver"/>
</dbReference>
<dbReference type="SMART" id="SM00448">
    <property type="entry name" value="REC"/>
    <property type="match status" value="1"/>
</dbReference>
<proteinExistence type="predicted"/>
<evidence type="ECO:0000256" key="3">
    <source>
        <dbReference type="ARBA" id="ARBA00023015"/>
    </source>
</evidence>
<dbReference type="PANTHER" id="PTHR48111">
    <property type="entry name" value="REGULATOR OF RPOS"/>
    <property type="match status" value="1"/>
</dbReference>
<dbReference type="InterPro" id="IPR036388">
    <property type="entry name" value="WH-like_DNA-bd_sf"/>
</dbReference>
<evidence type="ECO:0000259" key="9">
    <source>
        <dbReference type="PROSITE" id="PS51755"/>
    </source>
</evidence>
<evidence type="ECO:0000313" key="10">
    <source>
        <dbReference type="EMBL" id="URI06894.1"/>
    </source>
</evidence>
<dbReference type="SMART" id="SM00862">
    <property type="entry name" value="Trans_reg_C"/>
    <property type="match status" value="1"/>
</dbReference>
<protein>
    <submittedName>
        <fullName evidence="10">Heavy metal response regulator transcription factor</fullName>
    </submittedName>
</protein>
<dbReference type="CDD" id="cd00383">
    <property type="entry name" value="trans_reg_C"/>
    <property type="match status" value="1"/>
</dbReference>
<sequence>MRVLIVEDEAKTADYLRRGLTEQGHVVDVAVDGIDGRHAALEGRYDVIVLDVMLPGIDGFEVLREVRRSQQVPIIMLTARDRIEDRVRGLQEGADDYLVKPFSFLELSARLQALSRRSRQLEATTLTIGDLVVDLLGRKVQRAGDRIDLTAKEFSLLCALARRPGQVLSRTEIAELVWDMNFDSNTNVVDVAVKRLRAKIDGPAYPRKLVHTLRGMGYVLEDRGEGAA</sequence>
<keyword evidence="3" id="KW-0805">Transcription regulation</keyword>
<dbReference type="CDD" id="cd19935">
    <property type="entry name" value="REC_OmpR_CusR-like"/>
    <property type="match status" value="1"/>
</dbReference>
<organism evidence="10 11">
    <name type="scientific">Aquincola tertiaricarbonis</name>
    <dbReference type="NCBI Taxonomy" id="391953"/>
    <lineage>
        <taxon>Bacteria</taxon>
        <taxon>Pseudomonadati</taxon>
        <taxon>Pseudomonadota</taxon>
        <taxon>Betaproteobacteria</taxon>
        <taxon>Burkholderiales</taxon>
        <taxon>Sphaerotilaceae</taxon>
        <taxon>Aquincola</taxon>
    </lineage>
</organism>
<reference evidence="10" key="1">
    <citation type="submission" date="2022-05" db="EMBL/GenBank/DDBJ databases">
        <title>An RpoN-dependent PEP-CTERM gene is involved in floc formation of an Aquincola tertiaricarbonis strain.</title>
        <authorList>
            <person name="Qiu D."/>
            <person name="Xia M."/>
        </authorList>
    </citation>
    <scope>NUCLEOTIDE SEQUENCE</scope>
    <source>
        <strain evidence="10">RN12</strain>
    </source>
</reference>
<evidence type="ECO:0000256" key="5">
    <source>
        <dbReference type="ARBA" id="ARBA00023163"/>
    </source>
</evidence>
<evidence type="ECO:0000313" key="11">
    <source>
        <dbReference type="Proteomes" id="UP001056201"/>
    </source>
</evidence>
<dbReference type="Gene3D" id="6.10.250.690">
    <property type="match status" value="1"/>
</dbReference>
<dbReference type="InterPro" id="IPR011006">
    <property type="entry name" value="CheY-like_superfamily"/>
</dbReference>
<evidence type="ECO:0000256" key="7">
    <source>
        <dbReference type="PROSITE-ProRule" id="PRU01091"/>
    </source>
</evidence>
<feature type="DNA-binding region" description="OmpR/PhoB-type" evidence="7">
    <location>
        <begin position="123"/>
        <end position="222"/>
    </location>
</feature>
<keyword evidence="1 6" id="KW-0597">Phosphoprotein</keyword>
<evidence type="ECO:0000256" key="4">
    <source>
        <dbReference type="ARBA" id="ARBA00023125"/>
    </source>
</evidence>
<name>A0ABY4S3A2_AQUTE</name>
<feature type="modified residue" description="4-aspartylphosphate" evidence="6">
    <location>
        <position position="51"/>
    </location>
</feature>
<dbReference type="RefSeq" id="WP_250195159.1">
    <property type="nucleotide sequence ID" value="NZ_CP097635.1"/>
</dbReference>
<dbReference type="Pfam" id="PF00486">
    <property type="entry name" value="Trans_reg_C"/>
    <property type="match status" value="1"/>
</dbReference>
<evidence type="ECO:0000256" key="2">
    <source>
        <dbReference type="ARBA" id="ARBA00023012"/>
    </source>
</evidence>
<evidence type="ECO:0000259" key="8">
    <source>
        <dbReference type="PROSITE" id="PS50110"/>
    </source>
</evidence>
<dbReference type="PROSITE" id="PS50110">
    <property type="entry name" value="RESPONSE_REGULATORY"/>
    <property type="match status" value="1"/>
</dbReference>
<gene>
    <name evidence="10" type="ORF">MW290_13455</name>
</gene>
<dbReference type="InterPro" id="IPR006291">
    <property type="entry name" value="CusR-like"/>
</dbReference>
<keyword evidence="2" id="KW-0902">Two-component regulatory system</keyword>
<keyword evidence="11" id="KW-1185">Reference proteome</keyword>
<dbReference type="Gene3D" id="3.40.50.2300">
    <property type="match status" value="1"/>
</dbReference>
<dbReference type="Pfam" id="PF00072">
    <property type="entry name" value="Response_reg"/>
    <property type="match status" value="1"/>
</dbReference>
<feature type="domain" description="Response regulatory" evidence="8">
    <location>
        <begin position="2"/>
        <end position="115"/>
    </location>
</feature>
<evidence type="ECO:0000256" key="6">
    <source>
        <dbReference type="PROSITE-ProRule" id="PRU00169"/>
    </source>
</evidence>
<dbReference type="NCBIfam" id="TIGR01387">
    <property type="entry name" value="cztR_silR_copR"/>
    <property type="match status" value="1"/>
</dbReference>
<dbReference type="InterPro" id="IPR039420">
    <property type="entry name" value="WalR-like"/>
</dbReference>
<dbReference type="Gene3D" id="1.10.10.10">
    <property type="entry name" value="Winged helix-like DNA-binding domain superfamily/Winged helix DNA-binding domain"/>
    <property type="match status" value="1"/>
</dbReference>
<dbReference type="EMBL" id="CP097635">
    <property type="protein sequence ID" value="URI06894.1"/>
    <property type="molecule type" value="Genomic_DNA"/>
</dbReference>
<accession>A0ABY4S3A2</accession>